<dbReference type="GeneID" id="19153612"/>
<reference evidence="1 2" key="1">
    <citation type="journal article" date="2013" name="PLoS Genet.">
        <title>Comparative genome structure, secondary metabolite, and effector coding capacity across Cochliobolus pathogens.</title>
        <authorList>
            <person name="Condon B.J."/>
            <person name="Leng Y."/>
            <person name="Wu D."/>
            <person name="Bushley K.E."/>
            <person name="Ohm R.A."/>
            <person name="Otillar R."/>
            <person name="Martin J."/>
            <person name="Schackwitz W."/>
            <person name="Grimwood J."/>
            <person name="MohdZainudin N."/>
            <person name="Xue C."/>
            <person name="Wang R."/>
            <person name="Manning V.A."/>
            <person name="Dhillon B."/>
            <person name="Tu Z.J."/>
            <person name="Steffenson B.J."/>
            <person name="Salamov A."/>
            <person name="Sun H."/>
            <person name="Lowry S."/>
            <person name="LaButti K."/>
            <person name="Han J."/>
            <person name="Copeland A."/>
            <person name="Lindquist E."/>
            <person name="Barry K."/>
            <person name="Schmutz J."/>
            <person name="Baker S.E."/>
            <person name="Ciuffetti L.M."/>
            <person name="Grigoriev I.V."/>
            <person name="Zhong S."/>
            <person name="Turgeon B.G."/>
        </authorList>
    </citation>
    <scope>NUCLEOTIDE SEQUENCE [LARGE SCALE GENOMIC DNA]</scope>
    <source>
        <strain evidence="1 2">26-R-13</strain>
    </source>
</reference>
<keyword evidence="2" id="KW-1185">Reference proteome</keyword>
<evidence type="ECO:0000313" key="1">
    <source>
        <dbReference type="EMBL" id="EUC34416.1"/>
    </source>
</evidence>
<protein>
    <submittedName>
        <fullName evidence="1">Uncharacterized protein</fullName>
    </submittedName>
</protein>
<dbReference type="AlphaFoldDB" id="W6YSD0"/>
<gene>
    <name evidence="1" type="ORF">COCCADRAFT_93663</name>
</gene>
<dbReference type="RefSeq" id="XP_007711333.1">
    <property type="nucleotide sequence ID" value="XM_007713143.1"/>
</dbReference>
<evidence type="ECO:0000313" key="2">
    <source>
        <dbReference type="Proteomes" id="UP000053841"/>
    </source>
</evidence>
<dbReference type="Proteomes" id="UP000053841">
    <property type="component" value="Unassembled WGS sequence"/>
</dbReference>
<dbReference type="EMBL" id="KI964592">
    <property type="protein sequence ID" value="EUC34416.1"/>
    <property type="molecule type" value="Genomic_DNA"/>
</dbReference>
<dbReference type="KEGG" id="bze:COCCADRAFT_93663"/>
<name>W6YSD0_COCC2</name>
<organism evidence="1 2">
    <name type="scientific">Cochliobolus carbonum (strain 26-R-13)</name>
    <name type="common">Maize leaf spot fungus</name>
    <name type="synonym">Bipolaris zeicola</name>
    <dbReference type="NCBI Taxonomy" id="930089"/>
    <lineage>
        <taxon>Eukaryota</taxon>
        <taxon>Fungi</taxon>
        <taxon>Dikarya</taxon>
        <taxon>Ascomycota</taxon>
        <taxon>Pezizomycotina</taxon>
        <taxon>Dothideomycetes</taxon>
        <taxon>Pleosporomycetidae</taxon>
        <taxon>Pleosporales</taxon>
        <taxon>Pleosporineae</taxon>
        <taxon>Pleosporaceae</taxon>
        <taxon>Bipolaris</taxon>
    </lineage>
</organism>
<dbReference type="HOGENOM" id="CLU_2333348_0_0_1"/>
<accession>W6YSD0</accession>
<sequence length="98" mass="11113">MDRVGRFPVPRYAAIKVKGKGGGPTTHPRATDQRFLGRSVHLKYQDWQFYFVQAHLGLAYRNRETLLSTAAPLTMEMRAHPLHCQHMGFATYLLGSLA</sequence>
<proteinExistence type="predicted"/>